<name>X1W1P3_9ZZZZ</name>
<sequence length="107" mass="12310">TQEAELIDINQLLNITLSLVEKDKAGIILRKGTSNYYESEKLIGFKVKNLFLKSDNFLIRHLKKIKSIEIKEELTLKIKNSSSKEETAQLIQLKEKMSKVEAEVCFP</sequence>
<comment type="caution">
    <text evidence="1">The sequence shown here is derived from an EMBL/GenBank/DDBJ whole genome shotgun (WGS) entry which is preliminary data.</text>
</comment>
<dbReference type="EMBL" id="BARW01041077">
    <property type="protein sequence ID" value="GAJ22305.1"/>
    <property type="molecule type" value="Genomic_DNA"/>
</dbReference>
<protein>
    <submittedName>
        <fullName evidence="1">Uncharacterized protein</fullName>
    </submittedName>
</protein>
<feature type="non-terminal residue" evidence="1">
    <location>
        <position position="107"/>
    </location>
</feature>
<reference evidence="1" key="1">
    <citation type="journal article" date="2014" name="Front. Microbiol.">
        <title>High frequency of phylogenetically diverse reductive dehalogenase-homologous genes in deep subseafloor sedimentary metagenomes.</title>
        <authorList>
            <person name="Kawai M."/>
            <person name="Futagami T."/>
            <person name="Toyoda A."/>
            <person name="Takaki Y."/>
            <person name="Nishi S."/>
            <person name="Hori S."/>
            <person name="Arai W."/>
            <person name="Tsubouchi T."/>
            <person name="Morono Y."/>
            <person name="Uchiyama I."/>
            <person name="Ito T."/>
            <person name="Fujiyama A."/>
            <person name="Inagaki F."/>
            <person name="Takami H."/>
        </authorList>
    </citation>
    <scope>NUCLEOTIDE SEQUENCE</scope>
    <source>
        <strain evidence="1">Expedition CK06-06</strain>
    </source>
</reference>
<organism evidence="1">
    <name type="scientific">marine sediment metagenome</name>
    <dbReference type="NCBI Taxonomy" id="412755"/>
    <lineage>
        <taxon>unclassified sequences</taxon>
        <taxon>metagenomes</taxon>
        <taxon>ecological metagenomes</taxon>
    </lineage>
</organism>
<feature type="non-terminal residue" evidence="1">
    <location>
        <position position="1"/>
    </location>
</feature>
<evidence type="ECO:0000313" key="1">
    <source>
        <dbReference type="EMBL" id="GAJ22305.1"/>
    </source>
</evidence>
<accession>X1W1P3</accession>
<dbReference type="AlphaFoldDB" id="X1W1P3"/>
<proteinExistence type="predicted"/>
<gene>
    <name evidence="1" type="ORF">S12H4_61714</name>
</gene>